<dbReference type="OrthoDB" id="1602082at2759"/>
<reference evidence="2 3" key="1">
    <citation type="submission" date="2020-10" db="EMBL/GenBank/DDBJ databases">
        <title>The Coptis chinensis genome and diversification of protoberbering-type alkaloids.</title>
        <authorList>
            <person name="Wang B."/>
            <person name="Shu S."/>
            <person name="Song C."/>
            <person name="Liu Y."/>
        </authorList>
    </citation>
    <scope>NUCLEOTIDE SEQUENCE [LARGE SCALE GENOMIC DNA]</scope>
    <source>
        <strain evidence="2">HL-2020</strain>
        <tissue evidence="2">Leaf</tissue>
    </source>
</reference>
<feature type="domain" description="RDR1/2-like RRM" evidence="1">
    <location>
        <begin position="49"/>
        <end position="100"/>
    </location>
</feature>
<name>A0A835MFJ0_9MAGN</name>
<protein>
    <recommendedName>
        <fullName evidence="1">RDR1/2-like RRM domain-containing protein</fullName>
    </recommendedName>
</protein>
<evidence type="ECO:0000259" key="1">
    <source>
        <dbReference type="Pfam" id="PF26250"/>
    </source>
</evidence>
<accession>A0A835MFJ0</accession>
<dbReference type="Pfam" id="PF26250">
    <property type="entry name" value="RRM_RdRP1_2"/>
    <property type="match status" value="1"/>
</dbReference>
<proteinExistence type="predicted"/>
<dbReference type="EMBL" id="JADFTS010000001">
    <property type="protein sequence ID" value="KAF9625254.1"/>
    <property type="molecule type" value="Genomic_DNA"/>
</dbReference>
<evidence type="ECO:0000313" key="3">
    <source>
        <dbReference type="Proteomes" id="UP000631114"/>
    </source>
</evidence>
<sequence>MIQEVQEYFTNYIVNDSLGIIANAKTKMINFAMGIAEPCTCRKIDMGKTVKIHGFPTNVSAEKVKNFLEDCTGNGTVHALKVKQSQAVVRNPRAFAIVQCCDIA</sequence>
<organism evidence="2 3">
    <name type="scientific">Coptis chinensis</name>
    <dbReference type="NCBI Taxonomy" id="261450"/>
    <lineage>
        <taxon>Eukaryota</taxon>
        <taxon>Viridiplantae</taxon>
        <taxon>Streptophyta</taxon>
        <taxon>Embryophyta</taxon>
        <taxon>Tracheophyta</taxon>
        <taxon>Spermatophyta</taxon>
        <taxon>Magnoliopsida</taxon>
        <taxon>Ranunculales</taxon>
        <taxon>Ranunculaceae</taxon>
        <taxon>Coptidoideae</taxon>
        <taxon>Coptis</taxon>
    </lineage>
</organism>
<keyword evidence="3" id="KW-1185">Reference proteome</keyword>
<evidence type="ECO:0000313" key="2">
    <source>
        <dbReference type="EMBL" id="KAF9625254.1"/>
    </source>
</evidence>
<comment type="caution">
    <text evidence="2">The sequence shown here is derived from an EMBL/GenBank/DDBJ whole genome shotgun (WGS) entry which is preliminary data.</text>
</comment>
<dbReference type="InterPro" id="IPR058763">
    <property type="entry name" value="RRM_RDR1/2-like"/>
</dbReference>
<dbReference type="AlphaFoldDB" id="A0A835MFJ0"/>
<dbReference type="Proteomes" id="UP000631114">
    <property type="component" value="Unassembled WGS sequence"/>
</dbReference>
<gene>
    <name evidence="2" type="ORF">IFM89_020840</name>
</gene>